<proteinExistence type="predicted"/>
<accession>A0ACD0NWY4</accession>
<dbReference type="EMBL" id="KZ819952">
    <property type="protein sequence ID" value="PWN50250.1"/>
    <property type="molecule type" value="Genomic_DNA"/>
</dbReference>
<name>A0ACD0NWY4_9BASI</name>
<dbReference type="Proteomes" id="UP000245626">
    <property type="component" value="Unassembled WGS sequence"/>
</dbReference>
<sequence length="302" mass="33001">MRSLKKENQVQIQGSKPPPKSEFRRKPSTKATEDRSQKVDSPSMSLPKLDNGLGSRVSSLEEVGLKNGRRRSRTEGVDVVKERKEEEEPEQAPNGKRKKANRFGSKCTGGGKKLTRMTNTATLEEDSGVEGAIGKGEGSEVGKMEGEGGKVSIPKPDSFSRIRILSESVAGEVPPQQVGSGGCGKGGRIPIEERHERKRGPEAGIFVKDFSDDQDQGSKDGEMGGRQTYVMDGFEVESRDGNGRSQDLEPLQDEDLCSDEDESDPCVDPDDDDDYVDEGNGEADDELEEEFLDDATEEEELD</sequence>
<evidence type="ECO:0000313" key="2">
    <source>
        <dbReference type="Proteomes" id="UP000245626"/>
    </source>
</evidence>
<keyword evidence="2" id="KW-1185">Reference proteome</keyword>
<organism evidence="1 2">
    <name type="scientific">Violaceomyces palustris</name>
    <dbReference type="NCBI Taxonomy" id="1673888"/>
    <lineage>
        <taxon>Eukaryota</taxon>
        <taxon>Fungi</taxon>
        <taxon>Dikarya</taxon>
        <taxon>Basidiomycota</taxon>
        <taxon>Ustilaginomycotina</taxon>
        <taxon>Ustilaginomycetes</taxon>
        <taxon>Violaceomycetales</taxon>
        <taxon>Violaceomycetaceae</taxon>
        <taxon>Violaceomyces</taxon>
    </lineage>
</organism>
<reference evidence="1 2" key="1">
    <citation type="journal article" date="2018" name="Mol. Biol. Evol.">
        <title>Broad Genomic Sampling Reveals a Smut Pathogenic Ancestry of the Fungal Clade Ustilaginomycotina.</title>
        <authorList>
            <person name="Kijpornyongpan T."/>
            <person name="Mondo S.J."/>
            <person name="Barry K."/>
            <person name="Sandor L."/>
            <person name="Lee J."/>
            <person name="Lipzen A."/>
            <person name="Pangilinan J."/>
            <person name="LaButti K."/>
            <person name="Hainaut M."/>
            <person name="Henrissat B."/>
            <person name="Grigoriev I.V."/>
            <person name="Spatafora J.W."/>
            <person name="Aime M.C."/>
        </authorList>
    </citation>
    <scope>NUCLEOTIDE SEQUENCE [LARGE SCALE GENOMIC DNA]</scope>
    <source>
        <strain evidence="1 2">SA 807</strain>
    </source>
</reference>
<protein>
    <submittedName>
        <fullName evidence="1">Uncharacterized protein</fullName>
    </submittedName>
</protein>
<gene>
    <name evidence="1" type="ORF">IE53DRAFT_369067</name>
</gene>
<evidence type="ECO:0000313" key="1">
    <source>
        <dbReference type="EMBL" id="PWN50250.1"/>
    </source>
</evidence>